<sequence length="192" mass="21102">MYEASELPKGLVLDGCECAHIRHITPSPLVDVGSYNPPPLRARRPRRHIRTTRQSSSDIKLSHPGINSAVARYCPLWAPLCPHGFVYGNSRATSQWVTHPGIALAPNSLNFGVPTPPKPIASELLMVHKGREASSYDNHHGQISQNILAACNFDLKFIYVLSGWDGSAHDSKLLSDALSRRNGLKVPQDKIL</sequence>
<keyword evidence="5" id="KW-1185">Reference proteome</keyword>
<dbReference type="Pfam" id="PF13359">
    <property type="entry name" value="DDE_Tnp_4"/>
    <property type="match status" value="1"/>
</dbReference>
<dbReference type="EMBL" id="JAJFAZ020000005">
    <property type="protein sequence ID" value="KAI5330587.1"/>
    <property type="molecule type" value="Genomic_DNA"/>
</dbReference>
<keyword evidence="2" id="KW-0479">Metal-binding</keyword>
<organism evidence="4 5">
    <name type="scientific">Prunus dulcis</name>
    <name type="common">Almond</name>
    <name type="synonym">Amygdalus dulcis</name>
    <dbReference type="NCBI Taxonomy" id="3755"/>
    <lineage>
        <taxon>Eukaryota</taxon>
        <taxon>Viridiplantae</taxon>
        <taxon>Streptophyta</taxon>
        <taxon>Embryophyta</taxon>
        <taxon>Tracheophyta</taxon>
        <taxon>Spermatophyta</taxon>
        <taxon>Magnoliopsida</taxon>
        <taxon>eudicotyledons</taxon>
        <taxon>Gunneridae</taxon>
        <taxon>Pentapetalae</taxon>
        <taxon>rosids</taxon>
        <taxon>fabids</taxon>
        <taxon>Rosales</taxon>
        <taxon>Rosaceae</taxon>
        <taxon>Amygdaloideae</taxon>
        <taxon>Amygdaleae</taxon>
        <taxon>Prunus</taxon>
    </lineage>
</organism>
<evidence type="ECO:0000259" key="3">
    <source>
        <dbReference type="Pfam" id="PF13359"/>
    </source>
</evidence>
<proteinExistence type="predicted"/>
<name>A0AAD4VVF9_PRUDU</name>
<gene>
    <name evidence="4" type="ORF">L3X38_029985</name>
</gene>
<accession>A0AAD4VVF9</accession>
<evidence type="ECO:0000256" key="2">
    <source>
        <dbReference type="ARBA" id="ARBA00022723"/>
    </source>
</evidence>
<dbReference type="GO" id="GO:0046872">
    <property type="term" value="F:metal ion binding"/>
    <property type="evidence" value="ECO:0007669"/>
    <property type="project" value="UniProtKB-KW"/>
</dbReference>
<feature type="domain" description="DDE Tnp4" evidence="3">
    <location>
        <begin position="131"/>
        <end position="176"/>
    </location>
</feature>
<evidence type="ECO:0000313" key="5">
    <source>
        <dbReference type="Proteomes" id="UP001054821"/>
    </source>
</evidence>
<dbReference type="InterPro" id="IPR027806">
    <property type="entry name" value="HARBI1_dom"/>
</dbReference>
<protein>
    <recommendedName>
        <fullName evidence="3">DDE Tnp4 domain-containing protein</fullName>
    </recommendedName>
</protein>
<comment type="caution">
    <text evidence="4">The sequence shown here is derived from an EMBL/GenBank/DDBJ whole genome shotgun (WGS) entry which is preliminary data.</text>
</comment>
<reference evidence="4 5" key="1">
    <citation type="journal article" date="2022" name="G3 (Bethesda)">
        <title>Whole-genome sequence and methylome profiling of the almond [Prunus dulcis (Mill.) D.A. Webb] cultivar 'Nonpareil'.</title>
        <authorList>
            <person name="D'Amico-Willman K.M."/>
            <person name="Ouma W.Z."/>
            <person name="Meulia T."/>
            <person name="Sideli G.M."/>
            <person name="Gradziel T.M."/>
            <person name="Fresnedo-Ramirez J."/>
        </authorList>
    </citation>
    <scope>NUCLEOTIDE SEQUENCE [LARGE SCALE GENOMIC DNA]</scope>
    <source>
        <strain evidence="4">Clone GOH B32 T37-40</strain>
    </source>
</reference>
<evidence type="ECO:0000256" key="1">
    <source>
        <dbReference type="ARBA" id="ARBA00001968"/>
    </source>
</evidence>
<evidence type="ECO:0000313" key="4">
    <source>
        <dbReference type="EMBL" id="KAI5330587.1"/>
    </source>
</evidence>
<dbReference type="AlphaFoldDB" id="A0AAD4VVF9"/>
<dbReference type="Proteomes" id="UP001054821">
    <property type="component" value="Chromosome 5"/>
</dbReference>
<comment type="cofactor">
    <cofactor evidence="1">
        <name>a divalent metal cation</name>
        <dbReference type="ChEBI" id="CHEBI:60240"/>
    </cofactor>
</comment>